<sequence length="88" mass="9434">NQFGDLSTHTTRFISPALTQKVFANMRRVGKGFSGVETPLFEGMLVDVQPTEEGLVADQVQVDDAVAAAVEENVVEDVVHDAIPSPPP</sequence>
<name>A0A699W6V6_TANCI</name>
<accession>A0A699W6V6</accession>
<dbReference type="AlphaFoldDB" id="A0A699W6V6"/>
<comment type="caution">
    <text evidence="1">The sequence shown here is derived from an EMBL/GenBank/DDBJ whole genome shotgun (WGS) entry which is preliminary data.</text>
</comment>
<organism evidence="1">
    <name type="scientific">Tanacetum cinerariifolium</name>
    <name type="common">Dalmatian daisy</name>
    <name type="synonym">Chrysanthemum cinerariifolium</name>
    <dbReference type="NCBI Taxonomy" id="118510"/>
    <lineage>
        <taxon>Eukaryota</taxon>
        <taxon>Viridiplantae</taxon>
        <taxon>Streptophyta</taxon>
        <taxon>Embryophyta</taxon>
        <taxon>Tracheophyta</taxon>
        <taxon>Spermatophyta</taxon>
        <taxon>Magnoliopsida</taxon>
        <taxon>eudicotyledons</taxon>
        <taxon>Gunneridae</taxon>
        <taxon>Pentapetalae</taxon>
        <taxon>asterids</taxon>
        <taxon>campanulids</taxon>
        <taxon>Asterales</taxon>
        <taxon>Asteraceae</taxon>
        <taxon>Asteroideae</taxon>
        <taxon>Anthemideae</taxon>
        <taxon>Anthemidinae</taxon>
        <taxon>Tanacetum</taxon>
    </lineage>
</organism>
<dbReference type="EMBL" id="BKCJ011571675">
    <property type="protein sequence ID" value="GFD42330.1"/>
    <property type="molecule type" value="Genomic_DNA"/>
</dbReference>
<proteinExistence type="predicted"/>
<reference evidence="1" key="1">
    <citation type="journal article" date="2019" name="Sci. Rep.">
        <title>Draft genome of Tanacetum cinerariifolium, the natural source of mosquito coil.</title>
        <authorList>
            <person name="Yamashiro T."/>
            <person name="Shiraishi A."/>
            <person name="Satake H."/>
            <person name="Nakayama K."/>
        </authorList>
    </citation>
    <scope>NUCLEOTIDE SEQUENCE</scope>
</reference>
<evidence type="ECO:0000313" key="1">
    <source>
        <dbReference type="EMBL" id="GFD42330.1"/>
    </source>
</evidence>
<feature type="non-terminal residue" evidence="1">
    <location>
        <position position="88"/>
    </location>
</feature>
<protein>
    <submittedName>
        <fullName evidence="1">Uncharacterized protein</fullName>
    </submittedName>
</protein>
<feature type="non-terminal residue" evidence="1">
    <location>
        <position position="1"/>
    </location>
</feature>
<gene>
    <name evidence="1" type="ORF">Tci_914299</name>
</gene>